<evidence type="ECO:0000313" key="3">
    <source>
        <dbReference type="EMBL" id="GEL68880.1"/>
    </source>
</evidence>
<comment type="caution">
    <text evidence="3">The sequence shown here is derived from an EMBL/GenBank/DDBJ whole genome shotgun (WGS) entry which is preliminary data.</text>
</comment>
<feature type="region of interest" description="Disordered" evidence="1">
    <location>
        <begin position="19"/>
        <end position="135"/>
    </location>
</feature>
<feature type="compositionally biased region" description="Basic and acidic residues" evidence="1">
    <location>
        <begin position="49"/>
        <end position="60"/>
    </location>
</feature>
<evidence type="ECO:0000256" key="2">
    <source>
        <dbReference type="SAM" id="SignalP"/>
    </source>
</evidence>
<accession>A0A511H5T5</accession>
<reference evidence="4 5" key="1">
    <citation type="submission" date="2016-10" db="EMBL/GenBank/DDBJ databases">
        <authorList>
            <person name="Varghese N."/>
            <person name="Submissions S."/>
        </authorList>
    </citation>
    <scope>NUCLEOTIDE SEQUENCE [LARGE SCALE GENOMIC DNA]</scope>
    <source>
        <strain evidence="4 5">DSM 2260</strain>
    </source>
</reference>
<evidence type="ECO:0000313" key="4">
    <source>
        <dbReference type="EMBL" id="SDE45717.1"/>
    </source>
</evidence>
<dbReference type="EMBL" id="BJVY01000002">
    <property type="protein sequence ID" value="GEL68880.1"/>
    <property type="molecule type" value="Genomic_DNA"/>
</dbReference>
<feature type="compositionally biased region" description="Low complexity" evidence="1">
    <location>
        <begin position="19"/>
        <end position="29"/>
    </location>
</feature>
<organism evidence="3 6">
    <name type="scientific">Myxococcus virescens</name>
    <dbReference type="NCBI Taxonomy" id="83456"/>
    <lineage>
        <taxon>Bacteria</taxon>
        <taxon>Pseudomonadati</taxon>
        <taxon>Myxococcota</taxon>
        <taxon>Myxococcia</taxon>
        <taxon>Myxococcales</taxon>
        <taxon>Cystobacterineae</taxon>
        <taxon>Myxococcaceae</taxon>
        <taxon>Myxococcus</taxon>
    </lineage>
</organism>
<evidence type="ECO:0000313" key="5">
    <source>
        <dbReference type="Proteomes" id="UP000198717"/>
    </source>
</evidence>
<feature type="compositionally biased region" description="Pro residues" evidence="1">
    <location>
        <begin position="117"/>
        <end position="132"/>
    </location>
</feature>
<keyword evidence="5" id="KW-1185">Reference proteome</keyword>
<name>A0A511H5T5_9BACT</name>
<dbReference type="Proteomes" id="UP000321224">
    <property type="component" value="Unassembled WGS sequence"/>
</dbReference>
<proteinExistence type="predicted"/>
<protein>
    <submittedName>
        <fullName evidence="3">Uncharacterized protein</fullName>
    </submittedName>
</protein>
<feature type="compositionally biased region" description="Low complexity" evidence="1">
    <location>
        <begin position="61"/>
        <end position="81"/>
    </location>
</feature>
<evidence type="ECO:0000313" key="6">
    <source>
        <dbReference type="Proteomes" id="UP000321224"/>
    </source>
</evidence>
<reference evidence="3 6" key="2">
    <citation type="submission" date="2019-07" db="EMBL/GenBank/DDBJ databases">
        <title>Whole genome shotgun sequence of Myxococcus virescens NBRC 100334.</title>
        <authorList>
            <person name="Hosoyama A."/>
            <person name="Uohara A."/>
            <person name="Ohji S."/>
            <person name="Ichikawa N."/>
        </authorList>
    </citation>
    <scope>NUCLEOTIDE SEQUENCE [LARGE SCALE GENOMIC DNA]</scope>
    <source>
        <strain evidence="3 6">NBRC 100334</strain>
    </source>
</reference>
<dbReference type="EMBL" id="FNAJ01000007">
    <property type="protein sequence ID" value="SDE45717.1"/>
    <property type="molecule type" value="Genomic_DNA"/>
</dbReference>
<gene>
    <name evidence="3" type="ORF">MVI01_06640</name>
    <name evidence="4" type="ORF">SAMN04488504_10786</name>
</gene>
<evidence type="ECO:0000256" key="1">
    <source>
        <dbReference type="SAM" id="MobiDB-lite"/>
    </source>
</evidence>
<feature type="compositionally biased region" description="Low complexity" evidence="1">
    <location>
        <begin position="88"/>
        <end position="116"/>
    </location>
</feature>
<feature type="signal peptide" evidence="2">
    <location>
        <begin position="1"/>
        <end position="18"/>
    </location>
</feature>
<dbReference type="AlphaFoldDB" id="A0A511H5T5"/>
<feature type="chain" id="PRO_5022883307" evidence="2">
    <location>
        <begin position="19"/>
        <end position="280"/>
    </location>
</feature>
<dbReference type="Proteomes" id="UP000198717">
    <property type="component" value="Unassembled WGS sequence"/>
</dbReference>
<dbReference type="RefSeq" id="WP_090491329.1">
    <property type="nucleotide sequence ID" value="NZ_BJVY01000002.1"/>
</dbReference>
<keyword evidence="2" id="KW-0732">Signal</keyword>
<sequence>MRHWSLALLVSLASPALAQDAAAPAAEGAQPPPPAAVTAPTPAEPTPEAEPKQAEAEPKQAEAPATPPAAEAPAVPAPSEAPAKKRGTAAAKKAEAAAPKAEAPAAPKSAATAEPPRAAPTPPPADAPPVELPPGFADFKRDAIPEAPPLSPEEQIRKDIQADARFLLQSLLTGDVRTASNELLYPFSLEAERYATPEELVSAWVKQLRLKRTDLITLYDIEVMPLEAMEKKYGKAPARLGLDLRNPKDVWTAVGNLSGRPAVLVYRKYRDEFRAFAYTD</sequence>